<keyword evidence="1" id="KW-0472">Membrane</keyword>
<gene>
    <name evidence="2" type="ORF">VE25_03260</name>
</gene>
<accession>A0A0F5FY77</accession>
<proteinExistence type="predicted"/>
<protein>
    <submittedName>
        <fullName evidence="2">Uncharacterized protein</fullName>
    </submittedName>
</protein>
<dbReference type="PATRIC" id="fig|443610.3.peg.3131"/>
<name>A0A0F5FY77_9HYPH</name>
<evidence type="ECO:0000256" key="1">
    <source>
        <dbReference type="SAM" id="Phobius"/>
    </source>
</evidence>
<keyword evidence="1" id="KW-0812">Transmembrane</keyword>
<keyword evidence="3" id="KW-1185">Reference proteome</keyword>
<keyword evidence="1" id="KW-1133">Transmembrane helix</keyword>
<feature type="transmembrane region" description="Helical" evidence="1">
    <location>
        <begin position="43"/>
        <end position="63"/>
    </location>
</feature>
<dbReference type="Proteomes" id="UP000033632">
    <property type="component" value="Unassembled WGS sequence"/>
</dbReference>
<dbReference type="STRING" id="443610.VE25_03260"/>
<dbReference type="RefSeq" id="WP_046107158.1">
    <property type="nucleotide sequence ID" value="NZ_JZEX01000046.1"/>
</dbReference>
<organism evidence="2 3">
    <name type="scientific">Devosia geojensis</name>
    <dbReference type="NCBI Taxonomy" id="443610"/>
    <lineage>
        <taxon>Bacteria</taxon>
        <taxon>Pseudomonadati</taxon>
        <taxon>Pseudomonadota</taxon>
        <taxon>Alphaproteobacteria</taxon>
        <taxon>Hyphomicrobiales</taxon>
        <taxon>Devosiaceae</taxon>
        <taxon>Devosia</taxon>
    </lineage>
</organism>
<dbReference type="EMBL" id="JZEX01000046">
    <property type="protein sequence ID" value="KKB13117.1"/>
    <property type="molecule type" value="Genomic_DNA"/>
</dbReference>
<dbReference type="OrthoDB" id="7961101at2"/>
<reference evidence="2 3" key="1">
    <citation type="submission" date="2015-03" db="EMBL/GenBank/DDBJ databases">
        <authorList>
            <person name="Hassan Y.I."/>
            <person name="Lepp D."/>
            <person name="Li X.-Z."/>
            <person name="Zhou T."/>
        </authorList>
    </citation>
    <scope>NUCLEOTIDE SEQUENCE [LARGE SCALE GENOMIC DNA]</scope>
    <source>
        <strain evidence="2 3">BD-c194</strain>
    </source>
</reference>
<evidence type="ECO:0000313" key="2">
    <source>
        <dbReference type="EMBL" id="KKB13117.1"/>
    </source>
</evidence>
<sequence>MDRGKRISAAFVLTLAGLIAMMPPLTGLFQWRTRAFGLPVEVIYLFAVWAALVLGAVLLARVMPADPPSSDAMGRDG</sequence>
<comment type="caution">
    <text evidence="2">The sequence shown here is derived from an EMBL/GenBank/DDBJ whole genome shotgun (WGS) entry which is preliminary data.</text>
</comment>
<dbReference type="AlphaFoldDB" id="A0A0F5FY77"/>
<evidence type="ECO:0000313" key="3">
    <source>
        <dbReference type="Proteomes" id="UP000033632"/>
    </source>
</evidence>